<organism evidence="2 3">
    <name type="scientific">Puccinia graminis f. sp. tritici</name>
    <dbReference type="NCBI Taxonomy" id="56615"/>
    <lineage>
        <taxon>Eukaryota</taxon>
        <taxon>Fungi</taxon>
        <taxon>Dikarya</taxon>
        <taxon>Basidiomycota</taxon>
        <taxon>Pucciniomycotina</taxon>
        <taxon>Pucciniomycetes</taxon>
        <taxon>Pucciniales</taxon>
        <taxon>Pucciniaceae</taxon>
        <taxon>Puccinia</taxon>
    </lineage>
</organism>
<feature type="region of interest" description="Disordered" evidence="1">
    <location>
        <begin position="133"/>
        <end position="156"/>
    </location>
</feature>
<name>A0A5B0SJV6_PUCGR</name>
<sequence length="617" mass="67261">MTPVDDSFEFLDANGQRCRQFPAGPNRTLAYTMMQSSVHQSYGPLDLYQYPSIRRISLTLTRLVTGSISLIGSYERVSSVKCASPNRGARMANAELTPRGPRPNRSTRVIDQLTSPAVMSNVLDLDDEIGLLQDYGRAPSDDDQQSPPPSPLPDCLDASATIHEEQTIAIEFHFHLPIQGDPPSSRKRKTGSVDIPKTRVYKSEVDKLTIRWDVSNTNLPSFKLAVIAAIVTNEDKRLAGFVQRIESSGDIHWYGSIHHGGPFAASKNKQLAQPGVFIAWLAACREVANKGRKLTCKLDQKDPRALAKRAAALDGLNDLDNPGPSGEPAFQPSSAAIDRAKINEYIGQILATYTPRPQLSGSLDKSVFVNPEKTQEYFVISMRVLEAWGKAMRLLICGPGPRHQCSPTSLALSILTCELRPRSPSSQLSRPAPGTHGVPPSGIPNPDPNHVQAATNTQPDSSPAPSENEGDDNITPFLTYARVDPNSSAVRDGLAELGITHWSMFRHVEASELMTAGVPMGPARTIVVAAKHYSDRLKSRALLNISLISFLLAQSINSIIFLNSIPLTSLIATGFLETMEMVLNICHISFVLGQSINSFVFLNRLPLISLMATAFLA</sequence>
<dbReference type="Proteomes" id="UP000325313">
    <property type="component" value="Unassembled WGS sequence"/>
</dbReference>
<evidence type="ECO:0008006" key="4">
    <source>
        <dbReference type="Google" id="ProtNLM"/>
    </source>
</evidence>
<feature type="compositionally biased region" description="Low complexity" evidence="1">
    <location>
        <begin position="422"/>
        <end position="433"/>
    </location>
</feature>
<proteinExistence type="predicted"/>
<dbReference type="AlphaFoldDB" id="A0A5B0SJV6"/>
<evidence type="ECO:0000313" key="2">
    <source>
        <dbReference type="EMBL" id="KAA1137443.1"/>
    </source>
</evidence>
<comment type="caution">
    <text evidence="2">The sequence shown here is derived from an EMBL/GenBank/DDBJ whole genome shotgun (WGS) entry which is preliminary data.</text>
</comment>
<gene>
    <name evidence="2" type="ORF">PGTUg99_015061</name>
</gene>
<dbReference type="EMBL" id="VDEP01000008">
    <property type="protein sequence ID" value="KAA1137443.1"/>
    <property type="molecule type" value="Genomic_DNA"/>
</dbReference>
<protein>
    <recommendedName>
        <fullName evidence="4">SAM domain-containing protein</fullName>
    </recommendedName>
</protein>
<accession>A0A5B0SJV6</accession>
<evidence type="ECO:0000256" key="1">
    <source>
        <dbReference type="SAM" id="MobiDB-lite"/>
    </source>
</evidence>
<evidence type="ECO:0000313" key="3">
    <source>
        <dbReference type="Proteomes" id="UP000325313"/>
    </source>
</evidence>
<feature type="region of interest" description="Disordered" evidence="1">
    <location>
        <begin position="422"/>
        <end position="474"/>
    </location>
</feature>
<feature type="compositionally biased region" description="Polar residues" evidence="1">
    <location>
        <begin position="452"/>
        <end position="465"/>
    </location>
</feature>
<reference evidence="2 3" key="1">
    <citation type="submission" date="2019-05" db="EMBL/GenBank/DDBJ databases">
        <title>Emergence of the Ug99 lineage of the wheat stem rust pathogen through somatic hybridization.</title>
        <authorList>
            <person name="Li F."/>
            <person name="Upadhyaya N.M."/>
            <person name="Sperschneider J."/>
            <person name="Matny O."/>
            <person name="Nguyen-Phuc H."/>
            <person name="Mago R."/>
            <person name="Raley C."/>
            <person name="Miller M.E."/>
            <person name="Silverstein K.A.T."/>
            <person name="Henningsen E."/>
            <person name="Hirsch C.D."/>
            <person name="Visser B."/>
            <person name="Pretorius Z.A."/>
            <person name="Steffenson B.J."/>
            <person name="Schwessinger B."/>
            <person name="Dodds P.N."/>
            <person name="Figueroa M."/>
        </authorList>
    </citation>
    <scope>NUCLEOTIDE SEQUENCE [LARGE SCALE GENOMIC DNA]</scope>
    <source>
        <strain evidence="2 3">Ug99</strain>
    </source>
</reference>